<evidence type="ECO:0000313" key="2">
    <source>
        <dbReference type="EMBL" id="KFE62882.1"/>
    </source>
</evidence>
<feature type="compositionally biased region" description="Low complexity" evidence="1">
    <location>
        <begin position="9"/>
        <end position="25"/>
    </location>
</feature>
<protein>
    <submittedName>
        <fullName evidence="2">Uncharacterized protein</fullName>
    </submittedName>
</protein>
<keyword evidence="3" id="KW-1185">Reference proteome</keyword>
<evidence type="ECO:0000256" key="1">
    <source>
        <dbReference type="SAM" id="MobiDB-lite"/>
    </source>
</evidence>
<feature type="region of interest" description="Disordered" evidence="1">
    <location>
        <begin position="149"/>
        <end position="180"/>
    </location>
</feature>
<comment type="caution">
    <text evidence="2">The sequence shown here is derived from an EMBL/GenBank/DDBJ whole genome shotgun (WGS) entry which is preliminary data.</text>
</comment>
<sequence>MAGGANVLGAVGEAPPRGRAPATPGLTGAGVGRPRAPAGGATLGIPGRPPPGPEGLNGTAPGPGRPWTGGGENATGGRDGTGGRASGGMLSGMARVVSWKKSSPMPESGAFQGAEGWGTGGDGALVAAMPSAYTPGLVDCPLGGSGAVPNFSKGSNPPSEGAGPGDGDTAGRDVTEGDAADSRVTRKVWLHLVQRTLTPLSVTFSSGILNRVWHCSHLTIIRSAREYRPQARPPRASNQASLLPDHPFATGFPRFRASRARLPDVGGENRT</sequence>
<evidence type="ECO:0000313" key="3">
    <source>
        <dbReference type="Proteomes" id="UP000028725"/>
    </source>
</evidence>
<accession>A0A085W5B9</accession>
<dbReference type="STRING" id="394096.DB31_2941"/>
<name>A0A085W5B9_9BACT</name>
<dbReference type="Proteomes" id="UP000028725">
    <property type="component" value="Unassembled WGS sequence"/>
</dbReference>
<organism evidence="2 3">
    <name type="scientific">Hyalangium minutum</name>
    <dbReference type="NCBI Taxonomy" id="394096"/>
    <lineage>
        <taxon>Bacteria</taxon>
        <taxon>Pseudomonadati</taxon>
        <taxon>Myxococcota</taxon>
        <taxon>Myxococcia</taxon>
        <taxon>Myxococcales</taxon>
        <taxon>Cystobacterineae</taxon>
        <taxon>Archangiaceae</taxon>
        <taxon>Hyalangium</taxon>
    </lineage>
</organism>
<feature type="compositionally biased region" description="Basic and acidic residues" evidence="1">
    <location>
        <begin position="169"/>
        <end position="180"/>
    </location>
</feature>
<dbReference type="AlphaFoldDB" id="A0A085W5B9"/>
<feature type="compositionally biased region" description="Gly residues" evidence="1">
    <location>
        <begin position="67"/>
        <end position="89"/>
    </location>
</feature>
<feature type="compositionally biased region" description="Low complexity" evidence="1">
    <location>
        <begin position="32"/>
        <end position="46"/>
    </location>
</feature>
<dbReference type="EMBL" id="JMCB01000019">
    <property type="protein sequence ID" value="KFE62882.1"/>
    <property type="molecule type" value="Genomic_DNA"/>
</dbReference>
<proteinExistence type="predicted"/>
<reference evidence="2 3" key="1">
    <citation type="submission" date="2014-04" db="EMBL/GenBank/DDBJ databases">
        <title>Genome assembly of Hyalangium minutum DSM 14724.</title>
        <authorList>
            <person name="Sharma G."/>
            <person name="Subramanian S."/>
        </authorList>
    </citation>
    <scope>NUCLEOTIDE SEQUENCE [LARGE SCALE GENOMIC DNA]</scope>
    <source>
        <strain evidence="2 3">DSM 14724</strain>
    </source>
</reference>
<feature type="region of interest" description="Disordered" evidence="1">
    <location>
        <begin position="227"/>
        <end position="271"/>
    </location>
</feature>
<gene>
    <name evidence="2" type="ORF">DB31_2941</name>
</gene>
<feature type="region of interest" description="Disordered" evidence="1">
    <location>
        <begin position="1"/>
        <end position="89"/>
    </location>
</feature>